<dbReference type="OMA" id="NFIKHCA"/>
<keyword evidence="10" id="KW-0833">Ubl conjugation pathway</keyword>
<dbReference type="PRINTS" id="PR00153">
    <property type="entry name" value="CSAPPISMRASE"/>
</dbReference>
<comment type="subunit">
    <text evidence="17">Component of the minor spliceosome, which splices U12-type introns. Within this complex, interacts with PRPF8/PRP8, EFTUD2/SNU114 and PLRG1. Interacts with isoform 2 of BSG. Interacts (via the PPIase cyclophilin-type domain) with CRNKL1; they may form a trimeric complex with HSP90.</text>
</comment>
<dbReference type="Pfam" id="PF00160">
    <property type="entry name" value="Pro_isomerase"/>
    <property type="match status" value="1"/>
</dbReference>
<evidence type="ECO:0000256" key="15">
    <source>
        <dbReference type="ARBA" id="ARBA00023242"/>
    </source>
</evidence>
<evidence type="ECO:0000256" key="4">
    <source>
        <dbReference type="ARBA" id="ARBA00007930"/>
    </source>
</evidence>
<feature type="region of interest" description="Disordered" evidence="22">
    <location>
        <begin position="485"/>
        <end position="522"/>
    </location>
</feature>
<comment type="pathway">
    <text evidence="3">Protein modification; protein ubiquitination.</text>
</comment>
<dbReference type="InterPro" id="IPR029000">
    <property type="entry name" value="Cyclophilin-like_dom_sf"/>
</dbReference>
<evidence type="ECO:0000256" key="2">
    <source>
        <dbReference type="ARBA" id="ARBA00004123"/>
    </source>
</evidence>
<comment type="subcellular location">
    <subcellularLocation>
        <location evidence="2">Nucleus</location>
    </subcellularLocation>
</comment>
<dbReference type="GO" id="GO:0003755">
    <property type="term" value="F:peptidyl-prolyl cis-trans isomerase activity"/>
    <property type="evidence" value="ECO:0007669"/>
    <property type="project" value="InterPro"/>
</dbReference>
<keyword evidence="11" id="KW-0832">Ubl conjugation</keyword>
<dbReference type="FunFam" id="2.40.100.10:FF:000018">
    <property type="entry name" value="Peptidyl-prolyl cis-trans isomerase-like 2"/>
    <property type="match status" value="1"/>
</dbReference>
<dbReference type="CDD" id="cd16663">
    <property type="entry name" value="RING-Ubox_PPIL2"/>
    <property type="match status" value="1"/>
</dbReference>
<keyword evidence="9" id="KW-0747">Spliceosome</keyword>
<evidence type="ECO:0000256" key="10">
    <source>
        <dbReference type="ARBA" id="ARBA00022786"/>
    </source>
</evidence>
<dbReference type="EC" id="2.3.2.27" evidence="5"/>
<evidence type="ECO:0000256" key="11">
    <source>
        <dbReference type="ARBA" id="ARBA00022843"/>
    </source>
</evidence>
<evidence type="ECO:0000256" key="3">
    <source>
        <dbReference type="ARBA" id="ARBA00004906"/>
    </source>
</evidence>
<dbReference type="Gene3D" id="2.40.100.10">
    <property type="entry name" value="Cyclophilin-like"/>
    <property type="match status" value="1"/>
</dbReference>
<dbReference type="PANTHER" id="PTHR45625">
    <property type="entry name" value="PEPTIDYL-PROLYL CIS-TRANS ISOMERASE-RELATED"/>
    <property type="match status" value="1"/>
</dbReference>
<dbReference type="GO" id="GO:0061630">
    <property type="term" value="F:ubiquitin protein ligase activity"/>
    <property type="evidence" value="ECO:0007669"/>
    <property type="project" value="UniProtKB-EC"/>
</dbReference>
<keyword evidence="6" id="KW-1017">Isopeptide bond</keyword>
<evidence type="ECO:0000259" key="23">
    <source>
        <dbReference type="PROSITE" id="PS50072"/>
    </source>
</evidence>
<keyword evidence="12" id="KW-0007">Acetylation</keyword>
<keyword evidence="15" id="KW-0539">Nucleus</keyword>
<dbReference type="InterPro" id="IPR020892">
    <property type="entry name" value="Cyclophilin-type_PPIase_CS"/>
</dbReference>
<reference evidence="25 26" key="1">
    <citation type="journal article" date="2018" name="Nat. Ecol. Evol.">
        <title>Genomic signatures of mitonuclear coevolution across populations of Tigriopus californicus.</title>
        <authorList>
            <person name="Barreto F.S."/>
            <person name="Watson E.T."/>
            <person name="Lima T.G."/>
            <person name="Willett C.S."/>
            <person name="Edmands S."/>
            <person name="Li W."/>
            <person name="Burton R.S."/>
        </authorList>
    </citation>
    <scope>NUCLEOTIDE SEQUENCE [LARGE SCALE GENOMIC DNA]</scope>
    <source>
        <strain evidence="25 26">San Diego</strain>
    </source>
</reference>
<feature type="coiled-coil region" evidence="21">
    <location>
        <begin position="198"/>
        <end position="225"/>
    </location>
</feature>
<evidence type="ECO:0000256" key="13">
    <source>
        <dbReference type="ARBA" id="ARBA00023054"/>
    </source>
</evidence>
<accession>A0A553NZJ4</accession>
<evidence type="ECO:0000256" key="18">
    <source>
        <dbReference type="ARBA" id="ARBA00073734"/>
    </source>
</evidence>
<dbReference type="EMBL" id="VCGU01000009">
    <property type="protein sequence ID" value="TRY70792.1"/>
    <property type="molecule type" value="Genomic_DNA"/>
</dbReference>
<dbReference type="InterPro" id="IPR026951">
    <property type="entry name" value="PPIL2_U-box_dom"/>
</dbReference>
<evidence type="ECO:0000256" key="17">
    <source>
        <dbReference type="ARBA" id="ARBA00061807"/>
    </source>
</evidence>
<keyword evidence="26" id="KW-1185">Reference proteome</keyword>
<dbReference type="OrthoDB" id="30774at2759"/>
<evidence type="ECO:0000256" key="6">
    <source>
        <dbReference type="ARBA" id="ARBA00022499"/>
    </source>
</evidence>
<keyword evidence="7" id="KW-0507">mRNA processing</keyword>
<evidence type="ECO:0000256" key="1">
    <source>
        <dbReference type="ARBA" id="ARBA00000900"/>
    </source>
</evidence>
<protein>
    <recommendedName>
        <fullName evidence="18">RING-type E3 ubiquitin-protein ligase PPIL2</fullName>
        <ecNumber evidence="5">2.3.2.27</ecNumber>
    </recommendedName>
    <alternativeName>
        <fullName evidence="20">CYC4</fullName>
    </alternativeName>
    <alternativeName>
        <fullName evidence="19">Probable inactive peptidyl-prolyl cis-trans isomerase-like 2</fullName>
    </alternativeName>
</protein>
<evidence type="ECO:0000256" key="5">
    <source>
        <dbReference type="ARBA" id="ARBA00012483"/>
    </source>
</evidence>
<dbReference type="PROSITE" id="PS51698">
    <property type="entry name" value="U_BOX"/>
    <property type="match status" value="1"/>
</dbReference>
<dbReference type="Pfam" id="PF04641">
    <property type="entry name" value="Rtf2"/>
    <property type="match status" value="1"/>
</dbReference>
<sequence>MGKKQHQKDKLYVTATEWAVEGGGKKSSAQDPETRAYKRLPFDHCALSLQPFTNPYCDRHGHVFDLVHIVPYLKKFKANPVTGQKLEASELTKLVFHRDTQGRPQCPVLFKVFNDATHIAAVRTTGHVYSYQALAELNLKANNWKDLLTDEPFQRSDIIVLQDPSTSAEKFNLSQFHHVQKRLKVENDELEKAKTDPRARLKRVNAETKEALAELDRTYKAAEVKVIEEEKPDKFNAAHFSTGKVSASFTSTAQNRTLVHEAAILEDDVVRYARVKKKAYVRLVTNVGPINVELHSDYVPKTCENFINLCQKNYYNGTKFHRSIRHFMIQGGDPTGTGTGGESSWGEPFKDEFKPFLTHTGRGILSMANSGPNTNKSQFFITFRSCKHLDGKHTVFGKVVGGMETLSALERVETDNKDRPIEDLILERTSVFVDPFKEVDDQLAKERQEELEKTKVQEASLKEKKKTGSEQKVYGKGIGKFLNPSLKREARKVENENSSSGLEPKKKRKTNAAYGFSNFNGW</sequence>
<comment type="similarity">
    <text evidence="4">Belongs to the cyclophilin-type PPIase family. PPIL2 subfamily.</text>
</comment>
<gene>
    <name evidence="25" type="ORF">TCAL_04817</name>
</gene>
<evidence type="ECO:0000256" key="21">
    <source>
        <dbReference type="SAM" id="Coils"/>
    </source>
</evidence>
<feature type="compositionally biased region" description="Basic and acidic residues" evidence="22">
    <location>
        <begin position="486"/>
        <end position="495"/>
    </location>
</feature>
<dbReference type="STRING" id="6832.A0A553NZJ4"/>
<keyword evidence="14" id="KW-0508">mRNA splicing</keyword>
<proteinExistence type="inferred from homology"/>
<name>A0A553NZJ4_TIGCA</name>
<dbReference type="GO" id="GO:0006457">
    <property type="term" value="P:protein folding"/>
    <property type="evidence" value="ECO:0007669"/>
    <property type="project" value="InterPro"/>
</dbReference>
<evidence type="ECO:0000256" key="7">
    <source>
        <dbReference type="ARBA" id="ARBA00022664"/>
    </source>
</evidence>
<evidence type="ECO:0000313" key="25">
    <source>
        <dbReference type="EMBL" id="TRY70792.1"/>
    </source>
</evidence>
<dbReference type="InterPro" id="IPR002130">
    <property type="entry name" value="Cyclophilin-type_PPIase_dom"/>
</dbReference>
<comment type="catalytic activity">
    <reaction evidence="1">
        <text>S-ubiquitinyl-[E2 ubiquitin-conjugating enzyme]-L-cysteine + [acceptor protein]-L-lysine = [E2 ubiquitin-conjugating enzyme]-L-cysteine + N(6)-ubiquitinyl-[acceptor protein]-L-lysine.</text>
        <dbReference type="EC" id="2.3.2.27"/>
    </reaction>
</comment>
<feature type="domain" description="U-box" evidence="24">
    <location>
        <begin position="38"/>
        <end position="111"/>
    </location>
</feature>
<dbReference type="GO" id="GO:0006397">
    <property type="term" value="P:mRNA processing"/>
    <property type="evidence" value="ECO:0007669"/>
    <property type="project" value="UniProtKB-KW"/>
</dbReference>
<comment type="function">
    <text evidence="16">Has a ubiquitin-protein ligase activity acting as an E3 ubiquitin protein ligase or as an ubiquitin-ubiquitin ligase promoting elongation of ubiquitin chains on substrates. By mediating 'Lys-48'-linked polyubiquitination of proteins could target them for proteasomal degradation. May also function as a chaperone, playing a role in transport to the cell membrane of BSG/Basigin for instance. Probable inactive PPIase with no peptidyl-prolyl cis-trans isomerase activity. As a component of the minor spliceosome, involved in the splicing of U12-type introns in pre-mRNAs.</text>
</comment>
<dbReference type="GO" id="GO:0000209">
    <property type="term" value="P:protein polyubiquitination"/>
    <property type="evidence" value="ECO:0007669"/>
    <property type="project" value="TreeGrafter"/>
</dbReference>
<dbReference type="PROSITE" id="PS50072">
    <property type="entry name" value="CSA_PPIASE_2"/>
    <property type="match status" value="1"/>
</dbReference>
<dbReference type="SMART" id="SM00504">
    <property type="entry name" value="Ubox"/>
    <property type="match status" value="1"/>
</dbReference>
<organism evidence="25 26">
    <name type="scientific">Tigriopus californicus</name>
    <name type="common">Marine copepod</name>
    <dbReference type="NCBI Taxonomy" id="6832"/>
    <lineage>
        <taxon>Eukaryota</taxon>
        <taxon>Metazoa</taxon>
        <taxon>Ecdysozoa</taxon>
        <taxon>Arthropoda</taxon>
        <taxon>Crustacea</taxon>
        <taxon>Multicrustacea</taxon>
        <taxon>Hexanauplia</taxon>
        <taxon>Copepoda</taxon>
        <taxon>Harpacticoida</taxon>
        <taxon>Harpacticidae</taxon>
        <taxon>Tigriopus</taxon>
    </lineage>
</organism>
<evidence type="ECO:0000256" key="14">
    <source>
        <dbReference type="ARBA" id="ARBA00023187"/>
    </source>
</evidence>
<evidence type="ECO:0000256" key="12">
    <source>
        <dbReference type="ARBA" id="ARBA00022990"/>
    </source>
</evidence>
<dbReference type="Gene3D" id="3.30.40.10">
    <property type="entry name" value="Zinc/RING finger domain, C3HC4 (zinc finger)"/>
    <property type="match status" value="1"/>
</dbReference>
<dbReference type="AlphaFoldDB" id="A0A553NZJ4"/>
<evidence type="ECO:0000256" key="16">
    <source>
        <dbReference type="ARBA" id="ARBA00059251"/>
    </source>
</evidence>
<dbReference type="GO" id="GO:0071013">
    <property type="term" value="C:catalytic step 2 spliceosome"/>
    <property type="evidence" value="ECO:0007669"/>
    <property type="project" value="TreeGrafter"/>
</dbReference>
<evidence type="ECO:0000256" key="19">
    <source>
        <dbReference type="ARBA" id="ARBA00078275"/>
    </source>
</evidence>
<dbReference type="InterPro" id="IPR003613">
    <property type="entry name" value="Ubox_domain"/>
</dbReference>
<evidence type="ECO:0000256" key="20">
    <source>
        <dbReference type="ARBA" id="ARBA00079124"/>
    </source>
</evidence>
<dbReference type="InterPro" id="IPR044666">
    <property type="entry name" value="Cyclophilin_A-like"/>
</dbReference>
<evidence type="ECO:0000256" key="8">
    <source>
        <dbReference type="ARBA" id="ARBA00022679"/>
    </source>
</evidence>
<evidence type="ECO:0000256" key="22">
    <source>
        <dbReference type="SAM" id="MobiDB-lite"/>
    </source>
</evidence>
<dbReference type="InterPro" id="IPR013083">
    <property type="entry name" value="Znf_RING/FYVE/PHD"/>
</dbReference>
<feature type="domain" description="PPIase cyclophilin-type" evidence="23">
    <location>
        <begin position="285"/>
        <end position="431"/>
    </location>
</feature>
<dbReference type="PANTHER" id="PTHR45625:SF1">
    <property type="entry name" value="RING-TYPE E3 UBIQUITIN-PROTEIN LIGASE PPIL2"/>
    <property type="match status" value="1"/>
</dbReference>
<dbReference type="SUPFAM" id="SSF57850">
    <property type="entry name" value="RING/U-box"/>
    <property type="match status" value="1"/>
</dbReference>
<evidence type="ECO:0000259" key="24">
    <source>
        <dbReference type="PROSITE" id="PS51698"/>
    </source>
</evidence>
<dbReference type="Proteomes" id="UP000318571">
    <property type="component" value="Chromosome 9"/>
</dbReference>
<dbReference type="PROSITE" id="PS00170">
    <property type="entry name" value="CSA_PPIASE_1"/>
    <property type="match status" value="1"/>
</dbReference>
<keyword evidence="13 21" id="KW-0175">Coiled coil</keyword>
<evidence type="ECO:0000256" key="9">
    <source>
        <dbReference type="ARBA" id="ARBA00022728"/>
    </source>
</evidence>
<dbReference type="FunFam" id="3.30.40.10:FF:000079">
    <property type="entry name" value="Peptidyl-prolyl cis-trans isomerase 2"/>
    <property type="match status" value="1"/>
</dbReference>
<dbReference type="GO" id="GO:0008380">
    <property type="term" value="P:RNA splicing"/>
    <property type="evidence" value="ECO:0007669"/>
    <property type="project" value="UniProtKB-KW"/>
</dbReference>
<keyword evidence="8" id="KW-0808">Transferase</keyword>
<comment type="caution">
    <text evidence="25">The sequence shown here is derived from an EMBL/GenBank/DDBJ whole genome shotgun (WGS) entry which is preliminary data.</text>
</comment>
<evidence type="ECO:0000313" key="26">
    <source>
        <dbReference type="Proteomes" id="UP000318571"/>
    </source>
</evidence>
<dbReference type="CDD" id="cd01923">
    <property type="entry name" value="cyclophilin_RING"/>
    <property type="match status" value="1"/>
</dbReference>
<dbReference type="SUPFAM" id="SSF50891">
    <property type="entry name" value="Cyclophilin-like"/>
    <property type="match status" value="1"/>
</dbReference>